<sequence>RAHWEELRDAIVEVYDLADNLLDLTLQTEEYIDTTGYESLLVGTNTFLAAMKVPLQALHDTLVGKGKGVAKSK</sequence>
<name>A0AAI9YRN6_9PEZI</name>
<accession>A0AAI9YRN6</accession>
<dbReference type="AlphaFoldDB" id="A0AAI9YRN6"/>
<feature type="non-terminal residue" evidence="1">
    <location>
        <position position="1"/>
    </location>
</feature>
<dbReference type="EMBL" id="MOOE01000011">
    <property type="protein sequence ID" value="KAK1520559.1"/>
    <property type="molecule type" value="Genomic_DNA"/>
</dbReference>
<reference evidence="1 2" key="1">
    <citation type="submission" date="2016-10" db="EMBL/GenBank/DDBJ databases">
        <title>The genome sequence of Colletotrichum fioriniae PJ7.</title>
        <authorList>
            <person name="Baroncelli R."/>
        </authorList>
    </citation>
    <scope>NUCLEOTIDE SEQUENCE [LARGE SCALE GENOMIC DNA]</scope>
    <source>
        <strain evidence="1 2">IMI 309622</strain>
    </source>
</reference>
<keyword evidence="2" id="KW-1185">Reference proteome</keyword>
<organism evidence="1 2">
    <name type="scientific">Colletotrichum costaricense</name>
    <dbReference type="NCBI Taxonomy" id="1209916"/>
    <lineage>
        <taxon>Eukaryota</taxon>
        <taxon>Fungi</taxon>
        <taxon>Dikarya</taxon>
        <taxon>Ascomycota</taxon>
        <taxon>Pezizomycotina</taxon>
        <taxon>Sordariomycetes</taxon>
        <taxon>Hypocreomycetidae</taxon>
        <taxon>Glomerellales</taxon>
        <taxon>Glomerellaceae</taxon>
        <taxon>Colletotrichum</taxon>
        <taxon>Colletotrichum acutatum species complex</taxon>
    </lineage>
</organism>
<evidence type="ECO:0000313" key="2">
    <source>
        <dbReference type="Proteomes" id="UP001240678"/>
    </source>
</evidence>
<evidence type="ECO:0000313" key="1">
    <source>
        <dbReference type="EMBL" id="KAK1520559.1"/>
    </source>
</evidence>
<protein>
    <submittedName>
        <fullName evidence="1">Uncharacterized protein</fullName>
    </submittedName>
</protein>
<comment type="caution">
    <text evidence="1">The sequence shown here is derived from an EMBL/GenBank/DDBJ whole genome shotgun (WGS) entry which is preliminary data.</text>
</comment>
<proteinExistence type="predicted"/>
<dbReference type="Proteomes" id="UP001240678">
    <property type="component" value="Unassembled WGS sequence"/>
</dbReference>
<dbReference type="GeneID" id="85342379"/>
<gene>
    <name evidence="1" type="ORF">CCOS01_10678</name>
</gene>
<dbReference type="RefSeq" id="XP_060310634.1">
    <property type="nucleotide sequence ID" value="XM_060458832.1"/>
</dbReference>